<evidence type="ECO:0000256" key="3">
    <source>
        <dbReference type="SAM" id="SignalP"/>
    </source>
</evidence>
<evidence type="ECO:0000256" key="2">
    <source>
        <dbReference type="SAM" id="Phobius"/>
    </source>
</evidence>
<gene>
    <name evidence="4" type="ORF">HK105_205182</name>
</gene>
<feature type="compositionally biased region" description="Polar residues" evidence="1">
    <location>
        <begin position="391"/>
        <end position="401"/>
    </location>
</feature>
<dbReference type="Proteomes" id="UP001527925">
    <property type="component" value="Unassembled WGS sequence"/>
</dbReference>
<evidence type="ECO:0000256" key="1">
    <source>
        <dbReference type="SAM" id="MobiDB-lite"/>
    </source>
</evidence>
<keyword evidence="3" id="KW-0732">Signal</keyword>
<feature type="transmembrane region" description="Helical" evidence="2">
    <location>
        <begin position="301"/>
        <end position="323"/>
    </location>
</feature>
<evidence type="ECO:0000313" key="4">
    <source>
        <dbReference type="EMBL" id="KAL2915317.1"/>
    </source>
</evidence>
<dbReference type="EMBL" id="JADGIZ020000025">
    <property type="protein sequence ID" value="KAL2915317.1"/>
    <property type="molecule type" value="Genomic_DNA"/>
</dbReference>
<keyword evidence="2" id="KW-1133">Transmembrane helix</keyword>
<accession>A0ABR4N704</accession>
<feature type="region of interest" description="Disordered" evidence="1">
    <location>
        <begin position="330"/>
        <end position="434"/>
    </location>
</feature>
<organism evidence="4 5">
    <name type="scientific">Polyrhizophydium stewartii</name>
    <dbReference type="NCBI Taxonomy" id="2732419"/>
    <lineage>
        <taxon>Eukaryota</taxon>
        <taxon>Fungi</taxon>
        <taxon>Fungi incertae sedis</taxon>
        <taxon>Chytridiomycota</taxon>
        <taxon>Chytridiomycota incertae sedis</taxon>
        <taxon>Chytridiomycetes</taxon>
        <taxon>Rhizophydiales</taxon>
        <taxon>Rhizophydiales incertae sedis</taxon>
        <taxon>Polyrhizophydium</taxon>
    </lineage>
</organism>
<feature type="signal peptide" evidence="3">
    <location>
        <begin position="1"/>
        <end position="21"/>
    </location>
</feature>
<feature type="region of interest" description="Disordered" evidence="1">
    <location>
        <begin position="253"/>
        <end position="297"/>
    </location>
</feature>
<comment type="caution">
    <text evidence="4">The sequence shown here is derived from an EMBL/GenBank/DDBJ whole genome shotgun (WGS) entry which is preliminary data.</text>
</comment>
<keyword evidence="5" id="KW-1185">Reference proteome</keyword>
<keyword evidence="2" id="KW-0472">Membrane</keyword>
<reference evidence="4 5" key="1">
    <citation type="submission" date="2023-09" db="EMBL/GenBank/DDBJ databases">
        <title>Pangenome analysis of Batrachochytrium dendrobatidis and related Chytrids.</title>
        <authorList>
            <person name="Yacoub M.N."/>
            <person name="Stajich J.E."/>
            <person name="James T.Y."/>
        </authorList>
    </citation>
    <scope>NUCLEOTIDE SEQUENCE [LARGE SCALE GENOMIC DNA]</scope>
    <source>
        <strain evidence="4 5">JEL0888</strain>
    </source>
</reference>
<keyword evidence="2" id="KW-0812">Transmembrane</keyword>
<feature type="compositionally biased region" description="Polar residues" evidence="1">
    <location>
        <begin position="363"/>
        <end position="382"/>
    </location>
</feature>
<evidence type="ECO:0000313" key="5">
    <source>
        <dbReference type="Proteomes" id="UP001527925"/>
    </source>
</evidence>
<feature type="chain" id="PRO_5045679088" evidence="3">
    <location>
        <begin position="22"/>
        <end position="434"/>
    </location>
</feature>
<proteinExistence type="predicted"/>
<feature type="compositionally biased region" description="Low complexity" evidence="1">
    <location>
        <begin position="268"/>
        <end position="297"/>
    </location>
</feature>
<sequence>MLATRAAAALAVAALAPAASAQWIQVVTVPFCQGTPPPSFSPSDLSFNILVPFSVAGSPPRCIIDSDNATDSLYFEADAPSPTSVARYKCNTGTCTDCTLVKTLGSIGRVANPDCGNYFQLLTASGTLNDGLPNLALNRGSGTLASAFFTVFKSVHSSASPCGADIQRGDVFYLFEECTQVTAGGWLKTVFDPLVNIITTYACTSASCQTGCTKAIGLFKPAPPGQAACHSLTALDRNYTTARVLKASSRYNNPAASDFEPPATWLASQTSGPTGSSPTGAQTGTPTGTTASDSSSPNTGLIVGATGGGVAIIIATIGAFLAVRRAHSQQGHRESSSEYPLTALGRSDSATVSMADSNGPRGNGSTVQAPSKAGSQAGSSMLPSVLAGPTAVSSSVHTTIGYSEEGHNPEPFPLVEPPRDPAQEFPIVEPPRRA</sequence>
<protein>
    <submittedName>
        <fullName evidence="4">Uncharacterized protein</fullName>
    </submittedName>
</protein>
<name>A0ABR4N704_9FUNG</name>